<dbReference type="OrthoDB" id="9785826at2"/>
<evidence type="ECO:0000313" key="1">
    <source>
        <dbReference type="EMBL" id="ALS97241.1"/>
    </source>
</evidence>
<dbReference type="Gene3D" id="3.40.50.720">
    <property type="entry name" value="NAD(P)-binding Rossmann-like Domain"/>
    <property type="match status" value="1"/>
</dbReference>
<dbReference type="InterPro" id="IPR002347">
    <property type="entry name" value="SDR_fam"/>
</dbReference>
<evidence type="ECO:0008006" key="3">
    <source>
        <dbReference type="Google" id="ProtNLM"/>
    </source>
</evidence>
<dbReference type="PANTHER" id="PTHR43544:SF12">
    <property type="entry name" value="NAD(P)-BINDING ROSSMANN-FOLD SUPERFAMILY PROTEIN"/>
    <property type="match status" value="1"/>
</dbReference>
<organism evidence="1 2">
    <name type="scientific">Lacimicrobium alkaliphilum</name>
    <dbReference type="NCBI Taxonomy" id="1526571"/>
    <lineage>
        <taxon>Bacteria</taxon>
        <taxon>Pseudomonadati</taxon>
        <taxon>Pseudomonadota</taxon>
        <taxon>Gammaproteobacteria</taxon>
        <taxon>Alteromonadales</taxon>
        <taxon>Alteromonadaceae</taxon>
        <taxon>Lacimicrobium</taxon>
    </lineage>
</organism>
<sequence length="239" mass="26999">MKTTLIVGSGGGIGKEVARQLSDDHYKNSIFAVSRRHQQELSAPVRQFQIAEYDDINIARYCQGLAETGVHIDQFICCVGLLHDGQLQPEKKIEQLDAAHLQQYFAVNSIIPALWLKHLPVLLDRKKPAQIVFISARVGSISDNRLGGWYGYRASKAALNMLVKTAQVEYRRRFPDTVLVSYHPGTVDTPLSKPFQDRVPEHKLFSPQQAAGFLLEQLQHLDPGHAPYYLDWQGKTIPW</sequence>
<dbReference type="KEGG" id="lal:AT746_02400"/>
<evidence type="ECO:0000313" key="2">
    <source>
        <dbReference type="Proteomes" id="UP000068447"/>
    </source>
</evidence>
<dbReference type="GO" id="GO:0005737">
    <property type="term" value="C:cytoplasm"/>
    <property type="evidence" value="ECO:0007669"/>
    <property type="project" value="TreeGrafter"/>
</dbReference>
<keyword evidence="2" id="KW-1185">Reference proteome</keyword>
<dbReference type="PANTHER" id="PTHR43544">
    <property type="entry name" value="SHORT-CHAIN DEHYDROGENASE/REDUCTASE"/>
    <property type="match status" value="1"/>
</dbReference>
<proteinExistence type="predicted"/>
<protein>
    <recommendedName>
        <fullName evidence="3">Short-chain dehydrogenase</fullName>
    </recommendedName>
</protein>
<dbReference type="EMBL" id="CP013650">
    <property type="protein sequence ID" value="ALS97241.1"/>
    <property type="molecule type" value="Genomic_DNA"/>
</dbReference>
<dbReference type="STRING" id="1526571.AT746_02400"/>
<dbReference type="AlphaFoldDB" id="A0A0U3B178"/>
<dbReference type="InterPro" id="IPR051468">
    <property type="entry name" value="Fungal_SecMetab_SDRs"/>
</dbReference>
<dbReference type="Proteomes" id="UP000068447">
    <property type="component" value="Chromosome"/>
</dbReference>
<dbReference type="GO" id="GO:0016491">
    <property type="term" value="F:oxidoreductase activity"/>
    <property type="evidence" value="ECO:0007669"/>
    <property type="project" value="TreeGrafter"/>
</dbReference>
<dbReference type="RefSeq" id="WP_062475936.1">
    <property type="nucleotide sequence ID" value="NZ_CP013650.1"/>
</dbReference>
<dbReference type="PRINTS" id="PR00081">
    <property type="entry name" value="GDHRDH"/>
</dbReference>
<dbReference type="SUPFAM" id="SSF51735">
    <property type="entry name" value="NAD(P)-binding Rossmann-fold domains"/>
    <property type="match status" value="1"/>
</dbReference>
<name>A0A0U3B178_9ALTE</name>
<gene>
    <name evidence="1" type="ORF">AT746_02400</name>
</gene>
<dbReference type="Pfam" id="PF00106">
    <property type="entry name" value="adh_short"/>
    <property type="match status" value="1"/>
</dbReference>
<accession>A0A0U3B178</accession>
<reference evidence="1 2" key="1">
    <citation type="submission" date="2015-12" db="EMBL/GenBank/DDBJ databases">
        <title>Complete genome of Lacimicrobium alkaliphilum KCTC 32984.</title>
        <authorList>
            <person name="Kim S.-G."/>
            <person name="Lee Y.-J."/>
        </authorList>
    </citation>
    <scope>NUCLEOTIDE SEQUENCE [LARGE SCALE GENOMIC DNA]</scope>
    <source>
        <strain evidence="1 2">YelD216</strain>
    </source>
</reference>
<dbReference type="InterPro" id="IPR036291">
    <property type="entry name" value="NAD(P)-bd_dom_sf"/>
</dbReference>